<accession>H8Z7V0</accession>
<reference evidence="1 2" key="2">
    <citation type="submission" date="2011-11" db="EMBL/GenBank/DDBJ databases">
        <authorList>
            <consortium name="US DOE Joint Genome Institute"/>
            <person name="Lucas S."/>
            <person name="Han J."/>
            <person name="Lapidus A."/>
            <person name="Cheng J.-F."/>
            <person name="Goodwin L."/>
            <person name="Pitluck S."/>
            <person name="Peters L."/>
            <person name="Ovchinnikova G."/>
            <person name="Zhang X."/>
            <person name="Detter J.C."/>
            <person name="Han C."/>
            <person name="Tapia R."/>
            <person name="Land M."/>
            <person name="Hauser L."/>
            <person name="Kyrpides N."/>
            <person name="Ivanova N."/>
            <person name="Pagani I."/>
            <person name="Vogl K."/>
            <person name="Liu Z."/>
            <person name="Overmann J."/>
            <person name="Frigaard N.-U."/>
            <person name="Bryant D."/>
            <person name="Woyke T."/>
        </authorList>
    </citation>
    <scope>NUCLEOTIDE SEQUENCE [LARGE SCALE GENOMIC DNA]</scope>
    <source>
        <strain evidence="1 2">970</strain>
    </source>
</reference>
<keyword evidence="2" id="KW-1185">Reference proteome</keyword>
<gene>
    <name evidence="1" type="ORF">Thi970DRAFT_04642</name>
</gene>
<dbReference type="HOGENOM" id="CLU_3349855_0_0_6"/>
<proteinExistence type="predicted"/>
<evidence type="ECO:0000313" key="1">
    <source>
        <dbReference type="EMBL" id="EIC20962.1"/>
    </source>
</evidence>
<dbReference type="Proteomes" id="UP000002964">
    <property type="component" value="Unassembled WGS sequence"/>
</dbReference>
<protein>
    <submittedName>
        <fullName evidence="1">Uncharacterized protein</fullName>
    </submittedName>
</protein>
<name>H8Z7V0_9GAMM</name>
<dbReference type="EMBL" id="JH603170">
    <property type="protein sequence ID" value="EIC20962.1"/>
    <property type="molecule type" value="Genomic_DNA"/>
</dbReference>
<dbReference type="AlphaFoldDB" id="H8Z7V0"/>
<evidence type="ECO:0000313" key="2">
    <source>
        <dbReference type="Proteomes" id="UP000002964"/>
    </source>
</evidence>
<organism evidence="1 2">
    <name type="scientific">Thiorhodovibrio frisius</name>
    <dbReference type="NCBI Taxonomy" id="631362"/>
    <lineage>
        <taxon>Bacteria</taxon>
        <taxon>Pseudomonadati</taxon>
        <taxon>Pseudomonadota</taxon>
        <taxon>Gammaproteobacteria</taxon>
        <taxon>Chromatiales</taxon>
        <taxon>Chromatiaceae</taxon>
        <taxon>Thiorhodovibrio</taxon>
    </lineage>
</organism>
<reference evidence="2" key="1">
    <citation type="submission" date="2011-06" db="EMBL/GenBank/DDBJ databases">
        <authorList>
            <consortium name="US DOE Joint Genome Institute (JGI-PGF)"/>
            <person name="Lucas S."/>
            <person name="Han J."/>
            <person name="Lapidus A."/>
            <person name="Cheng J.-F."/>
            <person name="Goodwin L."/>
            <person name="Pitluck S."/>
            <person name="Peters L."/>
            <person name="Land M.L."/>
            <person name="Hauser L."/>
            <person name="Vogl K."/>
            <person name="Liu Z."/>
            <person name="Overmann J."/>
            <person name="Frigaard N.-U."/>
            <person name="Bryant D.A."/>
            <person name="Woyke T.J."/>
        </authorList>
    </citation>
    <scope>NUCLEOTIDE SEQUENCE [LARGE SCALE GENOMIC DNA]</scope>
    <source>
        <strain evidence="2">970</strain>
    </source>
</reference>
<sequence>MHELRMRLPLHDEARLVETGFLHEDWPRDRRVLGVTC</sequence>